<keyword evidence="3" id="KW-1185">Reference proteome</keyword>
<evidence type="ECO:0000313" key="3">
    <source>
        <dbReference type="Proteomes" id="UP000594749"/>
    </source>
</evidence>
<evidence type="ECO:0000259" key="1">
    <source>
        <dbReference type="Pfam" id="PF07693"/>
    </source>
</evidence>
<organism evidence="2 3">
    <name type="scientific">Campylobacter corcagiensis</name>
    <dbReference type="NCBI Taxonomy" id="1448857"/>
    <lineage>
        <taxon>Bacteria</taxon>
        <taxon>Pseudomonadati</taxon>
        <taxon>Campylobacterota</taxon>
        <taxon>Epsilonproteobacteria</taxon>
        <taxon>Campylobacterales</taxon>
        <taxon>Campylobacteraceae</taxon>
        <taxon>Campylobacter</taxon>
    </lineage>
</organism>
<reference evidence="2 3" key="1">
    <citation type="submission" date="2020-10" db="EMBL/GenBank/DDBJ databases">
        <title>Campylobacter and Helicobacter PacBio genomes.</title>
        <authorList>
            <person name="Lane C."/>
        </authorList>
    </citation>
    <scope>NUCLEOTIDE SEQUENCE [LARGE SCALE GENOMIC DNA]</scope>
    <source>
        <strain evidence="2 3">2016D-0077</strain>
    </source>
</reference>
<feature type="domain" description="KAP NTPase" evidence="1">
    <location>
        <begin position="20"/>
        <end position="108"/>
    </location>
</feature>
<gene>
    <name evidence="2" type="ORF">IMC76_03190</name>
</gene>
<evidence type="ECO:0000313" key="2">
    <source>
        <dbReference type="EMBL" id="QOQ87824.1"/>
    </source>
</evidence>
<dbReference type="SUPFAM" id="SSF52540">
    <property type="entry name" value="P-loop containing nucleoside triphosphate hydrolases"/>
    <property type="match status" value="1"/>
</dbReference>
<dbReference type="InterPro" id="IPR027417">
    <property type="entry name" value="P-loop_NTPase"/>
</dbReference>
<dbReference type="InterPro" id="IPR011646">
    <property type="entry name" value="KAP_P-loop"/>
</dbReference>
<protein>
    <recommendedName>
        <fullName evidence="1">KAP NTPase domain-containing protein</fullName>
    </recommendedName>
</protein>
<dbReference type="OrthoDB" id="9806479at2"/>
<proteinExistence type="predicted"/>
<accession>A0A7M1LIP7</accession>
<dbReference type="EMBL" id="CP063078">
    <property type="protein sequence ID" value="QOQ87824.1"/>
    <property type="molecule type" value="Genomic_DNA"/>
</dbReference>
<dbReference type="Proteomes" id="UP000594749">
    <property type="component" value="Chromosome"/>
</dbReference>
<dbReference type="AlphaFoldDB" id="A0A7M1LIP7"/>
<dbReference type="RefSeq" id="WP_025802341.1">
    <property type="nucleotide sequence ID" value="NZ_CP053842.1"/>
</dbReference>
<name>A0A7M1LIP7_9BACT</name>
<sequence length="154" mass="17704">MAKIVAMTDLPADEDTLGVKPYIEGLAAFINKCSTPLTIAIQGDWGSGKTSMMGMTRDILNKKIYPVWFNTWQYSQFHLESELTISFMRKYDEISNDLNLKGEKITTSDNRPEIMYKNIHSFGREATSRDEKLLEEIAKILDYASYIFNNKEKD</sequence>
<dbReference type="Pfam" id="PF07693">
    <property type="entry name" value="KAP_NTPase"/>
    <property type="match status" value="1"/>
</dbReference>